<name>A0A0N0U5F8_9HYME</name>
<keyword evidence="2" id="KW-1185">Reference proteome</keyword>
<dbReference type="Proteomes" id="UP000053105">
    <property type="component" value="Unassembled WGS sequence"/>
</dbReference>
<gene>
    <name evidence="1" type="ORF">WN51_13385</name>
</gene>
<sequence length="176" mass="19957">MYLQVEQLYILCTFHEYDRSSSTQRRCTVLKNSTATRLTSLYLDSTLTLIQNTTEESYFELKSNLKLKKLKIHHLSSGRHITIENGLPTGHVERTTAKFNSIVQLAAAHTLCLTTVIVPATQRTYTLLKAAPQLRRFNFEKFVGSSSVKTSEFYHVKTSVQPTAISQTRPSLNDSN</sequence>
<dbReference type="EMBL" id="KQ435774">
    <property type="protein sequence ID" value="KOX75078.1"/>
    <property type="molecule type" value="Genomic_DNA"/>
</dbReference>
<evidence type="ECO:0000313" key="2">
    <source>
        <dbReference type="Proteomes" id="UP000053105"/>
    </source>
</evidence>
<evidence type="ECO:0000313" key="1">
    <source>
        <dbReference type="EMBL" id="KOX75078.1"/>
    </source>
</evidence>
<accession>A0A0N0U5F8</accession>
<organism evidence="1 2">
    <name type="scientific">Melipona quadrifasciata</name>
    <dbReference type="NCBI Taxonomy" id="166423"/>
    <lineage>
        <taxon>Eukaryota</taxon>
        <taxon>Metazoa</taxon>
        <taxon>Ecdysozoa</taxon>
        <taxon>Arthropoda</taxon>
        <taxon>Hexapoda</taxon>
        <taxon>Insecta</taxon>
        <taxon>Pterygota</taxon>
        <taxon>Neoptera</taxon>
        <taxon>Endopterygota</taxon>
        <taxon>Hymenoptera</taxon>
        <taxon>Apocrita</taxon>
        <taxon>Aculeata</taxon>
        <taxon>Apoidea</taxon>
        <taxon>Anthophila</taxon>
        <taxon>Apidae</taxon>
        <taxon>Melipona</taxon>
    </lineage>
</organism>
<proteinExistence type="predicted"/>
<reference evidence="1 2" key="1">
    <citation type="submission" date="2015-07" db="EMBL/GenBank/DDBJ databases">
        <title>The genome of Melipona quadrifasciata.</title>
        <authorList>
            <person name="Pan H."/>
            <person name="Kapheim K."/>
        </authorList>
    </citation>
    <scope>NUCLEOTIDE SEQUENCE [LARGE SCALE GENOMIC DNA]</scope>
    <source>
        <strain evidence="1">0111107301</strain>
        <tissue evidence="1">Whole body</tissue>
    </source>
</reference>
<dbReference type="AlphaFoldDB" id="A0A0N0U5F8"/>
<protein>
    <submittedName>
        <fullName evidence="1">Uncharacterized protein</fullName>
    </submittedName>
</protein>